<dbReference type="RefSeq" id="WP_016454898.1">
    <property type="nucleotide sequence ID" value="NZ_KE150269.1"/>
</dbReference>
<keyword evidence="3" id="KW-1185">Reference proteome</keyword>
<dbReference type="Proteomes" id="UP000014417">
    <property type="component" value="Unassembled WGS sequence"/>
</dbReference>
<evidence type="ECO:0000259" key="1">
    <source>
        <dbReference type="PROSITE" id="PS51729"/>
    </source>
</evidence>
<dbReference type="AlphaFoldDB" id="S2WMT9"/>
<evidence type="ECO:0000313" key="3">
    <source>
        <dbReference type="Proteomes" id="UP000014417"/>
    </source>
</evidence>
<dbReference type="SUPFAM" id="SSF55729">
    <property type="entry name" value="Acyl-CoA N-acyltransferases (Nat)"/>
    <property type="match status" value="1"/>
</dbReference>
<dbReference type="InterPro" id="IPR031165">
    <property type="entry name" value="GNAT_YJDJ"/>
</dbReference>
<dbReference type="PROSITE" id="PS51729">
    <property type="entry name" value="GNAT_YJDJ"/>
    <property type="match status" value="1"/>
</dbReference>
<dbReference type="Gene3D" id="3.40.630.30">
    <property type="match status" value="1"/>
</dbReference>
<sequence length="88" mass="9679">MNFTRKDNSFLALDGETVAARIDFTRSGEVVSINHTGTESEYRGQGLAGRLTEYALDEIAAAGLRVKPVCPYTVKYFADHPEREGLLA</sequence>
<dbReference type="Pfam" id="PF14542">
    <property type="entry name" value="Acetyltransf_CG"/>
    <property type="match status" value="1"/>
</dbReference>
<dbReference type="OrthoDB" id="5405911at2"/>
<comment type="caution">
    <text evidence="2">The sequence shown here is derived from an EMBL/GenBank/DDBJ whole genome shotgun (WGS) entry which is preliminary data.</text>
</comment>
<name>S2WMT9_9ACTN</name>
<evidence type="ECO:0000313" key="2">
    <source>
        <dbReference type="EMBL" id="EPD34002.1"/>
    </source>
</evidence>
<proteinExistence type="predicted"/>
<protein>
    <recommendedName>
        <fullName evidence="1">N-acetyltransferase domain-containing protein</fullName>
    </recommendedName>
</protein>
<dbReference type="EMBL" id="AGZR01000001">
    <property type="protein sequence ID" value="EPD34002.1"/>
    <property type="molecule type" value="Genomic_DNA"/>
</dbReference>
<feature type="domain" description="N-acetyltransferase" evidence="1">
    <location>
        <begin position="2"/>
        <end position="88"/>
    </location>
</feature>
<dbReference type="STRING" id="883161.HMPREF9306_00035"/>
<dbReference type="PANTHER" id="PTHR31435:SF10">
    <property type="entry name" value="BSR4717 PROTEIN"/>
    <property type="match status" value="1"/>
</dbReference>
<dbReference type="HOGENOM" id="CLU_132888_0_2_11"/>
<dbReference type="CDD" id="cd04301">
    <property type="entry name" value="NAT_SF"/>
    <property type="match status" value="1"/>
</dbReference>
<reference evidence="2 3" key="1">
    <citation type="submission" date="2013-04" db="EMBL/GenBank/DDBJ databases">
        <title>The Genome Sequence of Propionimicrobium lymphophilum ACS-093-V-SCH5.</title>
        <authorList>
            <consortium name="The Broad Institute Genomics Platform"/>
            <person name="Earl A."/>
            <person name="Ward D."/>
            <person name="Feldgarden M."/>
            <person name="Gevers D."/>
            <person name="Saerens B."/>
            <person name="Vaneechoutte M."/>
            <person name="Walker B."/>
            <person name="Young S."/>
            <person name="Zeng Q."/>
            <person name="Gargeya S."/>
            <person name="Fitzgerald M."/>
            <person name="Haas B."/>
            <person name="Abouelleil A."/>
            <person name="Allen A.W."/>
            <person name="Alvarado L."/>
            <person name="Arachchi H.M."/>
            <person name="Berlin A.M."/>
            <person name="Chapman S.B."/>
            <person name="Gainer-Dewar J."/>
            <person name="Goldberg J."/>
            <person name="Griggs A."/>
            <person name="Gujja S."/>
            <person name="Hansen M."/>
            <person name="Howarth C."/>
            <person name="Imamovic A."/>
            <person name="Ireland A."/>
            <person name="Larimer J."/>
            <person name="McCowan C."/>
            <person name="Murphy C."/>
            <person name="Pearson M."/>
            <person name="Poon T.W."/>
            <person name="Priest M."/>
            <person name="Roberts A."/>
            <person name="Saif S."/>
            <person name="Shea T."/>
            <person name="Sisk P."/>
            <person name="Sykes S."/>
            <person name="Wortman J."/>
            <person name="Nusbaum C."/>
            <person name="Birren B."/>
        </authorList>
    </citation>
    <scope>NUCLEOTIDE SEQUENCE [LARGE SCALE GENOMIC DNA]</scope>
    <source>
        <strain evidence="2 3">ACS-093-V-SCH5</strain>
    </source>
</reference>
<accession>S2WMT9</accession>
<dbReference type="InterPro" id="IPR016181">
    <property type="entry name" value="Acyl_CoA_acyltransferase"/>
</dbReference>
<gene>
    <name evidence="2" type="ORF">HMPREF9306_00035</name>
</gene>
<dbReference type="InterPro" id="IPR045057">
    <property type="entry name" value="Gcn5-rel_NAT"/>
</dbReference>
<organism evidence="2 3">
    <name type="scientific">Propionimicrobium lymphophilum ACS-093-V-SCH5</name>
    <dbReference type="NCBI Taxonomy" id="883161"/>
    <lineage>
        <taxon>Bacteria</taxon>
        <taxon>Bacillati</taxon>
        <taxon>Actinomycetota</taxon>
        <taxon>Actinomycetes</taxon>
        <taxon>Propionibacteriales</taxon>
        <taxon>Propionibacteriaceae</taxon>
        <taxon>Propionimicrobium</taxon>
    </lineage>
</organism>
<dbReference type="PANTHER" id="PTHR31435">
    <property type="entry name" value="PROTEIN NATD1"/>
    <property type="match status" value="1"/>
</dbReference>